<evidence type="ECO:0000313" key="6">
    <source>
        <dbReference type="EMBL" id="MCX3059425.1"/>
    </source>
</evidence>
<dbReference type="SUPFAM" id="SSF51905">
    <property type="entry name" value="FAD/NAD(P)-binding domain"/>
    <property type="match status" value="1"/>
</dbReference>
<dbReference type="RefSeq" id="WP_266597209.1">
    <property type="nucleotide sequence ID" value="NZ_JAPHNL010000048.1"/>
</dbReference>
<evidence type="ECO:0000256" key="1">
    <source>
        <dbReference type="ARBA" id="ARBA00001974"/>
    </source>
</evidence>
<keyword evidence="7" id="KW-1185">Reference proteome</keyword>
<dbReference type="InterPro" id="IPR006076">
    <property type="entry name" value="FAD-dep_OxRdtase"/>
</dbReference>
<evidence type="ECO:0000256" key="2">
    <source>
        <dbReference type="ARBA" id="ARBA00022630"/>
    </source>
</evidence>
<dbReference type="PANTHER" id="PTHR10961">
    <property type="entry name" value="PEROXISOMAL SARCOSINE OXIDASE"/>
    <property type="match status" value="1"/>
</dbReference>
<keyword evidence="3" id="KW-0274">FAD</keyword>
<name>A0ABT3TTL0_9ACTN</name>
<dbReference type="Pfam" id="PF01266">
    <property type="entry name" value="DAO"/>
    <property type="match status" value="1"/>
</dbReference>
<evidence type="ECO:0000256" key="3">
    <source>
        <dbReference type="ARBA" id="ARBA00022827"/>
    </source>
</evidence>
<dbReference type="Proteomes" id="UP001163064">
    <property type="component" value="Unassembled WGS sequence"/>
</dbReference>
<dbReference type="NCBIfam" id="NF008425">
    <property type="entry name" value="PRK11259.1"/>
    <property type="match status" value="1"/>
</dbReference>
<feature type="domain" description="FAD dependent oxidoreductase" evidence="5">
    <location>
        <begin position="6"/>
        <end position="362"/>
    </location>
</feature>
<dbReference type="SUPFAM" id="SSF54373">
    <property type="entry name" value="FAD-linked reductases, C-terminal domain"/>
    <property type="match status" value="1"/>
</dbReference>
<dbReference type="PROSITE" id="PS00895">
    <property type="entry name" value="3_HYDROXYISOBUT_DH"/>
    <property type="match status" value="1"/>
</dbReference>
<protein>
    <submittedName>
        <fullName evidence="6">N-methyl-L-tryptophan oxidase</fullName>
        <ecNumber evidence="6">1.5.3.2</ecNumber>
    </submittedName>
</protein>
<dbReference type="EC" id="1.5.3.2" evidence="6"/>
<reference evidence="6" key="1">
    <citation type="submission" date="2022-10" db="EMBL/GenBank/DDBJ databases">
        <title>Streptomyces beihaiensis sp. nov., a chitin degrading actinobacterium, isolated from shrimp pond soil.</title>
        <authorList>
            <person name="Xie J."/>
            <person name="Shen N."/>
        </authorList>
    </citation>
    <scope>NUCLEOTIDE SEQUENCE</scope>
    <source>
        <strain evidence="6">GXMU-J5</strain>
    </source>
</reference>
<dbReference type="InterPro" id="IPR045170">
    <property type="entry name" value="MTOX"/>
</dbReference>
<comment type="caution">
    <text evidence="6">The sequence shown here is derived from an EMBL/GenBank/DDBJ whole genome shotgun (WGS) entry which is preliminary data.</text>
</comment>
<evidence type="ECO:0000313" key="7">
    <source>
        <dbReference type="Proteomes" id="UP001163064"/>
    </source>
</evidence>
<accession>A0ABT3TTL0</accession>
<dbReference type="InterPro" id="IPR036188">
    <property type="entry name" value="FAD/NAD-bd_sf"/>
</dbReference>
<keyword evidence="4 6" id="KW-0560">Oxidoreductase</keyword>
<proteinExistence type="predicted"/>
<sequence>MPPTYDVIVVGLGGMGSSAAYHLAARGRRVLGLERFGPAHNLGSSHGGSRIYRQAHGENDAYVPLLLRARELWGKLAADSGRDVFTETGGLVVGREGSRVLTSALRGARRWGLDHEELDAGQIRRRFPTLAAADEDLGCYEPRAGVARPEATVTAHLELARAHGAELHFAERVLGWQAEGPGGAARVVTGRATYTADRLVLAPGAWSPDLLPDLGVRVEVRRQGMYWFQPAGGTAPFAPGRHPVYVWEDPDGTRLYGFPSLDGPDGGAMVSLLRDGAPSVPDALDRTVRPDEIAAVAAHLRPRVPALPGSFLKAAACMTSTTPDGQFVLSQHPEHPDVTVACGFSDHGFKFVPVIGEIVADLATDGTTEHPIALFDARRVRV</sequence>
<dbReference type="EMBL" id="JAPHNL010000048">
    <property type="protein sequence ID" value="MCX3059425.1"/>
    <property type="molecule type" value="Genomic_DNA"/>
</dbReference>
<organism evidence="6 7">
    <name type="scientific">Streptomyces beihaiensis</name>
    <dbReference type="NCBI Taxonomy" id="2984495"/>
    <lineage>
        <taxon>Bacteria</taxon>
        <taxon>Bacillati</taxon>
        <taxon>Actinomycetota</taxon>
        <taxon>Actinomycetes</taxon>
        <taxon>Kitasatosporales</taxon>
        <taxon>Streptomycetaceae</taxon>
        <taxon>Streptomyces</taxon>
    </lineage>
</organism>
<dbReference type="InterPro" id="IPR002204">
    <property type="entry name" value="3-OH-isobutyrate_DH-rel_CS"/>
</dbReference>
<comment type="cofactor">
    <cofactor evidence="1">
        <name>FAD</name>
        <dbReference type="ChEBI" id="CHEBI:57692"/>
    </cofactor>
</comment>
<dbReference type="Gene3D" id="3.50.50.60">
    <property type="entry name" value="FAD/NAD(P)-binding domain"/>
    <property type="match status" value="1"/>
</dbReference>
<dbReference type="GO" id="GO:0050131">
    <property type="term" value="F:N-methyl-L-amino-acid oxidase activity"/>
    <property type="evidence" value="ECO:0007669"/>
    <property type="project" value="UniProtKB-EC"/>
</dbReference>
<dbReference type="Gene3D" id="3.30.9.10">
    <property type="entry name" value="D-Amino Acid Oxidase, subunit A, domain 2"/>
    <property type="match status" value="1"/>
</dbReference>
<keyword evidence="2" id="KW-0285">Flavoprotein</keyword>
<gene>
    <name evidence="6" type="primary">solA</name>
    <name evidence="6" type="ORF">OFY01_06525</name>
</gene>
<evidence type="ECO:0000256" key="4">
    <source>
        <dbReference type="ARBA" id="ARBA00023002"/>
    </source>
</evidence>
<evidence type="ECO:0000259" key="5">
    <source>
        <dbReference type="Pfam" id="PF01266"/>
    </source>
</evidence>
<dbReference type="PANTHER" id="PTHR10961:SF7">
    <property type="entry name" value="FAD DEPENDENT OXIDOREDUCTASE DOMAIN-CONTAINING PROTEIN"/>
    <property type="match status" value="1"/>
</dbReference>